<keyword evidence="3" id="KW-1185">Reference proteome</keyword>
<proteinExistence type="predicted"/>
<gene>
    <name evidence="2" type="ORF">JOF55_001234</name>
</gene>
<dbReference type="Proteomes" id="UP001180845">
    <property type="component" value="Unassembled WGS sequence"/>
</dbReference>
<name>A0AAE3Z9Z1_9ACTN</name>
<comment type="caution">
    <text evidence="2">The sequence shown here is derived from an EMBL/GenBank/DDBJ whole genome shotgun (WGS) entry which is preliminary data.</text>
</comment>
<evidence type="ECO:0000256" key="1">
    <source>
        <dbReference type="SAM" id="MobiDB-lite"/>
    </source>
</evidence>
<dbReference type="EMBL" id="JAVDXW010000001">
    <property type="protein sequence ID" value="MDR7301053.1"/>
    <property type="molecule type" value="Genomic_DNA"/>
</dbReference>
<feature type="region of interest" description="Disordered" evidence="1">
    <location>
        <begin position="190"/>
        <end position="242"/>
    </location>
</feature>
<reference evidence="2" key="1">
    <citation type="submission" date="2023-07" db="EMBL/GenBank/DDBJ databases">
        <title>Sequencing the genomes of 1000 actinobacteria strains.</title>
        <authorList>
            <person name="Klenk H.-P."/>
        </authorList>
    </citation>
    <scope>NUCLEOTIDE SEQUENCE</scope>
    <source>
        <strain evidence="2">DSM 45977</strain>
    </source>
</reference>
<evidence type="ECO:0000313" key="3">
    <source>
        <dbReference type="Proteomes" id="UP001180845"/>
    </source>
</evidence>
<sequence>MPTGYMLVAAQQPRRHRWQIRGHPGSCRCIRDRCVERSTPLQNTTCPPPVCRVTDRPELRPASGETADATGPHCDSMAVRTATGRSIHPSRGMVTSFSGRGAAGPVEDHRRSRCGTASTDLSSLPRAHGPPHNPRMRLASRSNRVSSMRVRAAVLSTTAVLCSSRSVVCGVRSGGVVDRGYLPSLVVDTAGRGSRGSVPRPAVRPGAGQDSGRSTAPGRVTGVGARRGRGAGCPGSERRTPA</sequence>
<accession>A0AAE3Z9Z1</accession>
<feature type="region of interest" description="Disordered" evidence="1">
    <location>
        <begin position="88"/>
        <end position="144"/>
    </location>
</feature>
<dbReference type="AlphaFoldDB" id="A0AAE3Z9Z1"/>
<protein>
    <submittedName>
        <fullName evidence="2">Uncharacterized protein</fullName>
    </submittedName>
</protein>
<organism evidence="2 3">
    <name type="scientific">Haloactinomyces albus</name>
    <dbReference type="NCBI Taxonomy" id="1352928"/>
    <lineage>
        <taxon>Bacteria</taxon>
        <taxon>Bacillati</taxon>
        <taxon>Actinomycetota</taxon>
        <taxon>Actinomycetes</taxon>
        <taxon>Actinopolysporales</taxon>
        <taxon>Actinopolysporaceae</taxon>
        <taxon>Haloactinomyces</taxon>
    </lineage>
</organism>
<evidence type="ECO:0000313" key="2">
    <source>
        <dbReference type="EMBL" id="MDR7301053.1"/>
    </source>
</evidence>